<sequence>MKKNLLKVVAMLIACLSILFSLTGCGKAKDKGEANLKDEVVIGMDDTFVPMGFRDDKGNIVGFDVDLAREAFKRMNKKVKFQPIDWSMKEQELKNKNIDMIWNGYSINEKRKEQVAFTKAYLKNRQVIITLSESKINSKEDLKNRVVAAQAESSSLEAINSEPELVNQFKNGEVVLFDTNNDALMDLEAGRTDAVVADEIMIRYYIKSRGENKYKILKDDFGDEEYGIGIRKEDKEFLKELNNTLDDMKKDGAMGEISIKWFGENIINTEE</sequence>
<reference evidence="4 5" key="1">
    <citation type="submission" date="2016-11" db="EMBL/GenBank/DDBJ databases">
        <authorList>
            <person name="Jaros S."/>
            <person name="Januszkiewicz K."/>
            <person name="Wedrychowicz H."/>
        </authorList>
    </citation>
    <scope>NUCLEOTIDE SEQUENCE [LARGE SCALE GENOMIC DNA]</scope>
    <source>
        <strain evidence="4 5">DSM 3089</strain>
    </source>
</reference>
<name>A0A1M5YI14_9CLOT</name>
<dbReference type="PROSITE" id="PS51257">
    <property type="entry name" value="PROKAR_LIPOPROTEIN"/>
    <property type="match status" value="1"/>
</dbReference>
<dbReference type="Gene3D" id="3.40.190.10">
    <property type="entry name" value="Periplasmic binding protein-like II"/>
    <property type="match status" value="2"/>
</dbReference>
<dbReference type="InterPro" id="IPR001638">
    <property type="entry name" value="Solute-binding_3/MltF_N"/>
</dbReference>
<feature type="chain" id="PRO_5039208580" evidence="2">
    <location>
        <begin position="27"/>
        <end position="271"/>
    </location>
</feature>
<evidence type="ECO:0000256" key="1">
    <source>
        <dbReference type="ARBA" id="ARBA00022729"/>
    </source>
</evidence>
<feature type="domain" description="Solute-binding protein family 3/N-terminal" evidence="3">
    <location>
        <begin position="39"/>
        <end position="265"/>
    </location>
</feature>
<dbReference type="RefSeq" id="WP_072832769.1">
    <property type="nucleotide sequence ID" value="NZ_FQXP01000015.1"/>
</dbReference>
<dbReference type="PANTHER" id="PTHR35936">
    <property type="entry name" value="MEMBRANE-BOUND LYTIC MUREIN TRANSGLYCOSYLASE F"/>
    <property type="match status" value="1"/>
</dbReference>
<proteinExistence type="predicted"/>
<evidence type="ECO:0000256" key="2">
    <source>
        <dbReference type="SAM" id="SignalP"/>
    </source>
</evidence>
<organism evidence="4 5">
    <name type="scientific">Clostridium collagenovorans DSM 3089</name>
    <dbReference type="NCBI Taxonomy" id="1121306"/>
    <lineage>
        <taxon>Bacteria</taxon>
        <taxon>Bacillati</taxon>
        <taxon>Bacillota</taxon>
        <taxon>Clostridia</taxon>
        <taxon>Eubacteriales</taxon>
        <taxon>Clostridiaceae</taxon>
        <taxon>Clostridium</taxon>
    </lineage>
</organism>
<dbReference type="Pfam" id="PF00497">
    <property type="entry name" value="SBP_bac_3"/>
    <property type="match status" value="1"/>
</dbReference>
<dbReference type="SUPFAM" id="SSF53850">
    <property type="entry name" value="Periplasmic binding protein-like II"/>
    <property type="match status" value="1"/>
</dbReference>
<dbReference type="EMBL" id="FQXP01000015">
    <property type="protein sequence ID" value="SHI11646.1"/>
    <property type="molecule type" value="Genomic_DNA"/>
</dbReference>
<dbReference type="CDD" id="cd00996">
    <property type="entry name" value="PBP2_AatB_like"/>
    <property type="match status" value="1"/>
</dbReference>
<dbReference type="SMART" id="SM00062">
    <property type="entry name" value="PBPb"/>
    <property type="match status" value="1"/>
</dbReference>
<protein>
    <submittedName>
        <fullName evidence="4">Amino acid ABC transporter substrate-binding protein, PAAT family (TC 3.A.1.3.-)</fullName>
    </submittedName>
</protein>
<evidence type="ECO:0000259" key="3">
    <source>
        <dbReference type="SMART" id="SM00062"/>
    </source>
</evidence>
<dbReference type="STRING" id="1121306.SAMN02745196_02962"/>
<dbReference type="Proteomes" id="UP000184526">
    <property type="component" value="Unassembled WGS sequence"/>
</dbReference>
<dbReference type="PANTHER" id="PTHR35936:SF34">
    <property type="entry name" value="ABC TRANSPORTER EXTRACELLULAR-BINDING PROTEIN YCKB-RELATED"/>
    <property type="match status" value="1"/>
</dbReference>
<keyword evidence="5" id="KW-1185">Reference proteome</keyword>
<keyword evidence="1 2" id="KW-0732">Signal</keyword>
<feature type="signal peptide" evidence="2">
    <location>
        <begin position="1"/>
        <end position="26"/>
    </location>
</feature>
<dbReference type="OrthoDB" id="9775197at2"/>
<evidence type="ECO:0000313" key="4">
    <source>
        <dbReference type="EMBL" id="SHI11646.1"/>
    </source>
</evidence>
<dbReference type="AlphaFoldDB" id="A0A1M5YI14"/>
<accession>A0A1M5YI14</accession>
<gene>
    <name evidence="4" type="ORF">SAMN02745196_02962</name>
</gene>
<evidence type="ECO:0000313" key="5">
    <source>
        <dbReference type="Proteomes" id="UP000184526"/>
    </source>
</evidence>